<gene>
    <name evidence="1" type="ORF">ENX80_00025</name>
</gene>
<reference evidence="1" key="1">
    <citation type="journal article" date="2020" name="mSystems">
        <title>Genome- and Community-Level Interaction Insights into Carbon Utilization and Element Cycling Functions of Hydrothermarchaeota in Hydrothermal Sediment.</title>
        <authorList>
            <person name="Zhou Z."/>
            <person name="Liu Y."/>
            <person name="Xu W."/>
            <person name="Pan J."/>
            <person name="Luo Z.H."/>
            <person name="Li M."/>
        </authorList>
    </citation>
    <scope>NUCLEOTIDE SEQUENCE [LARGE SCALE GENOMIC DNA]</scope>
    <source>
        <strain evidence="1">SpSt-972</strain>
    </source>
</reference>
<proteinExistence type="predicted"/>
<dbReference type="AlphaFoldDB" id="A0A832AZJ6"/>
<comment type="caution">
    <text evidence="1">The sequence shown here is derived from an EMBL/GenBank/DDBJ whole genome shotgun (WGS) entry which is preliminary data.</text>
</comment>
<evidence type="ECO:0000313" key="1">
    <source>
        <dbReference type="EMBL" id="HGA37193.1"/>
    </source>
</evidence>
<name>A0A832AZJ6_DESAE</name>
<protein>
    <submittedName>
        <fullName evidence="1">Uncharacterized protein</fullName>
    </submittedName>
</protein>
<organism evidence="1">
    <name type="scientific">Desulfurella acetivorans</name>
    <dbReference type="NCBI Taxonomy" id="33002"/>
    <lineage>
        <taxon>Bacteria</taxon>
        <taxon>Pseudomonadati</taxon>
        <taxon>Campylobacterota</taxon>
        <taxon>Desulfurellia</taxon>
        <taxon>Desulfurellales</taxon>
        <taxon>Desulfurellaceae</taxon>
        <taxon>Desulfurella</taxon>
    </lineage>
</organism>
<accession>A0A832AZJ6</accession>
<dbReference type="EMBL" id="DTPL01000002">
    <property type="protein sequence ID" value="HGA37193.1"/>
    <property type="molecule type" value="Genomic_DNA"/>
</dbReference>
<sequence length="110" mass="13098">MDDEPIAIEKIDAIEDLGKKEESYYRHQKQPPKKQTPSKVSYKELFIKHFQKNLDSFDINIVIKDGRKMFLFYSKKTHKEFFQDYDCVCELLNFCDRKTDPIGINLDTNV</sequence>